<name>A0ABT5ZPY3_9ACTN</name>
<protein>
    <recommendedName>
        <fullName evidence="3">DUF2188 domain-containing protein</fullName>
    </recommendedName>
</protein>
<organism evidence="1 2">
    <name type="scientific">Streptomyces silvisoli</name>
    <dbReference type="NCBI Taxonomy" id="3034235"/>
    <lineage>
        <taxon>Bacteria</taxon>
        <taxon>Bacillati</taxon>
        <taxon>Actinomycetota</taxon>
        <taxon>Actinomycetes</taxon>
        <taxon>Kitasatosporales</taxon>
        <taxon>Streptomycetaceae</taxon>
        <taxon>Streptomyces</taxon>
    </lineage>
</organism>
<reference evidence="1 2" key="1">
    <citation type="submission" date="2023-03" db="EMBL/GenBank/DDBJ databases">
        <title>Draft genome sequence of Streptomyces sp. RB6PN23 isolated from peat swamp forest in Thailand.</title>
        <authorList>
            <person name="Klaysubun C."/>
            <person name="Duangmal K."/>
        </authorList>
    </citation>
    <scope>NUCLEOTIDE SEQUENCE [LARGE SCALE GENOMIC DNA]</scope>
    <source>
        <strain evidence="1 2">RB6PN23</strain>
    </source>
</reference>
<sequence length="78" mass="8277">MSEHTPTFSSVHASARLADTPLVKCRSDWWLVTPSGSLRATDPHFIGELDGFAAALALADQAVAEAVTGQRAGQKAER</sequence>
<accession>A0ABT5ZPY3</accession>
<keyword evidence="2" id="KW-1185">Reference proteome</keyword>
<comment type="caution">
    <text evidence="1">The sequence shown here is derived from an EMBL/GenBank/DDBJ whole genome shotgun (WGS) entry which is preliminary data.</text>
</comment>
<evidence type="ECO:0000313" key="2">
    <source>
        <dbReference type="Proteomes" id="UP001216579"/>
    </source>
</evidence>
<evidence type="ECO:0008006" key="3">
    <source>
        <dbReference type="Google" id="ProtNLM"/>
    </source>
</evidence>
<dbReference type="RefSeq" id="WP_276095029.1">
    <property type="nucleotide sequence ID" value="NZ_JARJBC010000014.1"/>
</dbReference>
<gene>
    <name evidence="1" type="ORF">P3G67_22210</name>
</gene>
<dbReference type="Proteomes" id="UP001216579">
    <property type="component" value="Unassembled WGS sequence"/>
</dbReference>
<proteinExistence type="predicted"/>
<dbReference type="EMBL" id="JARJBC010000014">
    <property type="protein sequence ID" value="MDF3291890.1"/>
    <property type="molecule type" value="Genomic_DNA"/>
</dbReference>
<evidence type="ECO:0000313" key="1">
    <source>
        <dbReference type="EMBL" id="MDF3291890.1"/>
    </source>
</evidence>